<dbReference type="Proteomes" id="UP000230002">
    <property type="component" value="Unassembled WGS sequence"/>
</dbReference>
<dbReference type="AlphaFoldDB" id="A0A2G8RTV6"/>
<evidence type="ECO:0000313" key="2">
    <source>
        <dbReference type="Proteomes" id="UP000230002"/>
    </source>
</evidence>
<sequence length="81" mass="9445">MVQKPTWSFIEKVRREFFVSRVWGPPSSIMHIFPNDGPPREHRAFSWFSPPAREWRDCCEIRRSAVLLAGLRASACPTRCV</sequence>
<accession>A0A2G8RTV6</accession>
<proteinExistence type="predicted"/>
<protein>
    <submittedName>
        <fullName evidence="1">Uncharacterized protein</fullName>
    </submittedName>
</protein>
<name>A0A2G8RTV6_9APHY</name>
<comment type="caution">
    <text evidence="1">The sequence shown here is derived from an EMBL/GenBank/DDBJ whole genome shotgun (WGS) entry which is preliminary data.</text>
</comment>
<reference evidence="1 2" key="1">
    <citation type="journal article" date="2015" name="Sci. Rep.">
        <title>Chromosome-level genome map provides insights into diverse defense mechanisms in the medicinal fungus Ganoderma sinense.</title>
        <authorList>
            <person name="Zhu Y."/>
            <person name="Xu J."/>
            <person name="Sun C."/>
            <person name="Zhou S."/>
            <person name="Xu H."/>
            <person name="Nelson D.R."/>
            <person name="Qian J."/>
            <person name="Song J."/>
            <person name="Luo H."/>
            <person name="Xiang L."/>
            <person name="Li Y."/>
            <person name="Xu Z."/>
            <person name="Ji A."/>
            <person name="Wang L."/>
            <person name="Lu S."/>
            <person name="Hayward A."/>
            <person name="Sun W."/>
            <person name="Li X."/>
            <person name="Schwartz D.C."/>
            <person name="Wang Y."/>
            <person name="Chen S."/>
        </authorList>
    </citation>
    <scope>NUCLEOTIDE SEQUENCE [LARGE SCALE GENOMIC DNA]</scope>
    <source>
        <strain evidence="1 2">ZZ0214-1</strain>
    </source>
</reference>
<dbReference type="EMBL" id="AYKW01000056">
    <property type="protein sequence ID" value="PIL24957.1"/>
    <property type="molecule type" value="Genomic_DNA"/>
</dbReference>
<evidence type="ECO:0000313" key="1">
    <source>
        <dbReference type="EMBL" id="PIL24957.1"/>
    </source>
</evidence>
<keyword evidence="2" id="KW-1185">Reference proteome</keyword>
<organism evidence="1 2">
    <name type="scientific">Ganoderma sinense ZZ0214-1</name>
    <dbReference type="NCBI Taxonomy" id="1077348"/>
    <lineage>
        <taxon>Eukaryota</taxon>
        <taxon>Fungi</taxon>
        <taxon>Dikarya</taxon>
        <taxon>Basidiomycota</taxon>
        <taxon>Agaricomycotina</taxon>
        <taxon>Agaricomycetes</taxon>
        <taxon>Polyporales</taxon>
        <taxon>Polyporaceae</taxon>
        <taxon>Ganoderma</taxon>
    </lineage>
</organism>
<gene>
    <name evidence="1" type="ORF">GSI_12844</name>
</gene>